<keyword evidence="1" id="KW-0812">Transmembrane</keyword>
<organism evidence="2 3">
    <name type="scientific">Tenacibaculum platacis</name>
    <dbReference type="NCBI Taxonomy" id="3137852"/>
    <lineage>
        <taxon>Bacteria</taxon>
        <taxon>Pseudomonadati</taxon>
        <taxon>Bacteroidota</taxon>
        <taxon>Flavobacteriia</taxon>
        <taxon>Flavobacteriales</taxon>
        <taxon>Flavobacteriaceae</taxon>
        <taxon>Tenacibaculum</taxon>
    </lineage>
</organism>
<accession>A0ABM9NXX1</accession>
<dbReference type="RefSeq" id="WP_348711517.1">
    <property type="nucleotide sequence ID" value="NZ_CAXIXY010000004.1"/>
</dbReference>
<evidence type="ECO:0000313" key="2">
    <source>
        <dbReference type="EMBL" id="CAL2083448.1"/>
    </source>
</evidence>
<reference evidence="2 3" key="1">
    <citation type="submission" date="2024-05" db="EMBL/GenBank/DDBJ databases">
        <authorList>
            <person name="Duchaud E."/>
        </authorList>
    </citation>
    <scope>NUCLEOTIDE SEQUENCE [LARGE SCALE GENOMIC DNA]</scope>
    <source>
        <strain evidence="2">Ena-SAMPLE-TAB-13-05-2024-13:56:06:370-140302</strain>
    </source>
</reference>
<comment type="caution">
    <text evidence="2">The sequence shown here is derived from an EMBL/GenBank/DDBJ whole genome shotgun (WGS) entry which is preliminary data.</text>
</comment>
<keyword evidence="1" id="KW-1133">Transmembrane helix</keyword>
<evidence type="ECO:0000313" key="3">
    <source>
        <dbReference type="Proteomes" id="UP001497416"/>
    </source>
</evidence>
<sequence length="420" mass="48654">MEANETKKDSSKHWLQRLKDESWEAELLVSAVAIFGTFKLFDIVGWVTNTFINILNPDLYKPSYIIIILGLLAVSFLVALFLIHFALRAYWVGLIGLNSVYPDYNINENLFSKIYAKRLISILPTIKESIEKVDKLCSVIFSVAFIAFLIYINVAIIFSIYLLFYNIFLDVLPYFLLISPIYILGFLLVSHVLISALANLKVNHEKQKLQVFAFKLHKLVSTLMFGPLYKSIFQINMMLSSRSNRKERTLKISFIVIVAMLFFTSYHFKNTNLIYLRSHNKYTSKSIASTAYYKINNNENTFLINPEIESDIINQQTMKVFIPVFLSERNKAKELCNYKSKGLKEEEKSKLLDQCYKNYISIKVNDSIINPEILRINHERTRQKGVVAYINTSSLKPGKNNISVKKGNLFNWSLPFFLEK</sequence>
<feature type="transmembrane region" description="Helical" evidence="1">
    <location>
        <begin position="64"/>
        <end position="87"/>
    </location>
</feature>
<feature type="transmembrane region" description="Helical" evidence="1">
    <location>
        <begin position="27"/>
        <end position="52"/>
    </location>
</feature>
<evidence type="ECO:0008006" key="4">
    <source>
        <dbReference type="Google" id="ProtNLM"/>
    </source>
</evidence>
<feature type="transmembrane region" description="Helical" evidence="1">
    <location>
        <begin position="250"/>
        <end position="268"/>
    </location>
</feature>
<gene>
    <name evidence="2" type="ORF">T190607A01A_20136</name>
</gene>
<feature type="transmembrane region" description="Helical" evidence="1">
    <location>
        <begin position="139"/>
        <end position="164"/>
    </location>
</feature>
<proteinExistence type="predicted"/>
<feature type="transmembrane region" description="Helical" evidence="1">
    <location>
        <begin position="171"/>
        <end position="197"/>
    </location>
</feature>
<name>A0ABM9NXX1_9FLAO</name>
<evidence type="ECO:0000256" key="1">
    <source>
        <dbReference type="SAM" id="Phobius"/>
    </source>
</evidence>
<dbReference type="Proteomes" id="UP001497416">
    <property type="component" value="Unassembled WGS sequence"/>
</dbReference>
<protein>
    <recommendedName>
        <fullName evidence="4">RDD family protein</fullName>
    </recommendedName>
</protein>
<dbReference type="EMBL" id="CAXIXY010000004">
    <property type="protein sequence ID" value="CAL2083448.1"/>
    <property type="molecule type" value="Genomic_DNA"/>
</dbReference>
<keyword evidence="3" id="KW-1185">Reference proteome</keyword>
<keyword evidence="1" id="KW-0472">Membrane</keyword>